<dbReference type="GO" id="GO:0016853">
    <property type="term" value="F:isomerase activity"/>
    <property type="evidence" value="ECO:0007669"/>
    <property type="project" value="UniProtKB-KW"/>
</dbReference>
<dbReference type="InterPro" id="IPR013022">
    <property type="entry name" value="Xyl_isomerase-like_TIM-brl"/>
</dbReference>
<evidence type="ECO:0000259" key="1">
    <source>
        <dbReference type="Pfam" id="PF01261"/>
    </source>
</evidence>
<keyword evidence="2" id="KW-0413">Isomerase</keyword>
<name>A0A927C9G7_9BACL</name>
<keyword evidence="3" id="KW-1185">Reference proteome</keyword>
<dbReference type="Pfam" id="PF01261">
    <property type="entry name" value="AP_endonuc_2"/>
    <property type="match status" value="1"/>
</dbReference>
<evidence type="ECO:0000313" key="3">
    <source>
        <dbReference type="Proteomes" id="UP000639396"/>
    </source>
</evidence>
<dbReference type="InterPro" id="IPR036237">
    <property type="entry name" value="Xyl_isomerase-like_sf"/>
</dbReference>
<dbReference type="RefSeq" id="WP_190928938.1">
    <property type="nucleotide sequence ID" value="NZ_JACXJA010000019.1"/>
</dbReference>
<comment type="caution">
    <text evidence="2">The sequence shown here is derived from an EMBL/GenBank/DDBJ whole genome shotgun (WGS) entry which is preliminary data.</text>
</comment>
<dbReference type="PANTHER" id="PTHR12110">
    <property type="entry name" value="HYDROXYPYRUVATE ISOMERASE"/>
    <property type="match status" value="1"/>
</dbReference>
<evidence type="ECO:0000313" key="2">
    <source>
        <dbReference type="EMBL" id="MBD2863304.1"/>
    </source>
</evidence>
<feature type="domain" description="Xylose isomerase-like TIM barrel" evidence="1">
    <location>
        <begin position="25"/>
        <end position="284"/>
    </location>
</feature>
<dbReference type="AlphaFoldDB" id="A0A927C9G7"/>
<reference evidence="2" key="1">
    <citation type="submission" date="2020-09" db="EMBL/GenBank/DDBJ databases">
        <title>A novel bacterium of genus Paenibacillus, isolated from South China Sea.</title>
        <authorList>
            <person name="Huang H."/>
            <person name="Mo K."/>
            <person name="Hu Y."/>
        </authorList>
    </citation>
    <scope>NUCLEOTIDE SEQUENCE</scope>
    <source>
        <strain evidence="2">IB182363</strain>
    </source>
</reference>
<dbReference type="EMBL" id="JACXJA010000019">
    <property type="protein sequence ID" value="MBD2863304.1"/>
    <property type="molecule type" value="Genomic_DNA"/>
</dbReference>
<organism evidence="2 3">
    <name type="scientific">Paenibacillus oceani</name>
    <dbReference type="NCBI Taxonomy" id="2772510"/>
    <lineage>
        <taxon>Bacteria</taxon>
        <taxon>Bacillati</taxon>
        <taxon>Bacillota</taxon>
        <taxon>Bacilli</taxon>
        <taxon>Bacillales</taxon>
        <taxon>Paenibacillaceae</taxon>
        <taxon>Paenibacillus</taxon>
    </lineage>
</organism>
<proteinExistence type="predicted"/>
<sequence length="290" mass="32693">MKLGISLYSLKGAIVSGEMTVTDAIEWIAEVGGEHVEIVPVGFDLLEQPELADRIRDKAGQAGIEVSNYCVRANFIAADEQEYERTIDRVKRHVEITRRLGAKRMRHDVASRPLGDISVRNFNRDLPKLAEACRTIADYAAPYGITTSVENHGYYVQASERVQRLIHEVNRDNYRTTLDIGNFLCVDELPLTGVRHNIALASMVHLKDFYIRTPDRSPGPACPGWFPTAGSNWLRGAIVGQGDINLREVLRLIKQSRYDGCMSIEFEGVEECRSATRQGLEYARRVWDEV</sequence>
<dbReference type="SUPFAM" id="SSF51658">
    <property type="entry name" value="Xylose isomerase-like"/>
    <property type="match status" value="1"/>
</dbReference>
<dbReference type="PANTHER" id="PTHR12110:SF53">
    <property type="entry name" value="BLR5974 PROTEIN"/>
    <property type="match status" value="1"/>
</dbReference>
<dbReference type="InterPro" id="IPR050312">
    <property type="entry name" value="IolE/XylAMocC-like"/>
</dbReference>
<protein>
    <submittedName>
        <fullName evidence="2">Sugar phosphate isomerase/epimerase</fullName>
    </submittedName>
</protein>
<accession>A0A927C9G7</accession>
<dbReference type="Gene3D" id="3.20.20.150">
    <property type="entry name" value="Divalent-metal-dependent TIM barrel enzymes"/>
    <property type="match status" value="1"/>
</dbReference>
<gene>
    <name evidence="2" type="ORF">IDH45_15025</name>
</gene>
<dbReference type="Proteomes" id="UP000639396">
    <property type="component" value="Unassembled WGS sequence"/>
</dbReference>